<feature type="domain" description="GHMP kinase C-terminal" evidence="4">
    <location>
        <begin position="252"/>
        <end position="326"/>
    </location>
</feature>
<evidence type="ECO:0000259" key="4">
    <source>
        <dbReference type="Pfam" id="PF08544"/>
    </source>
</evidence>
<dbReference type="STRING" id="574566.I0YJW4"/>
<keyword evidence="2" id="KW-0067">ATP-binding</keyword>
<dbReference type="GeneID" id="17036612"/>
<dbReference type="PANTHER" id="PTHR38710:SF1">
    <property type="entry name" value="WITH PUTATIVE URIDYL PYROPHOSPHORYLASE-RELATED"/>
    <property type="match status" value="1"/>
</dbReference>
<dbReference type="AlphaFoldDB" id="I0YJW4"/>
<dbReference type="Gene3D" id="3.30.230.120">
    <property type="match status" value="1"/>
</dbReference>
<keyword evidence="1" id="KW-0547">Nucleotide-binding</keyword>
<sequence>MVQENTVSRVHARMGLLGNPSDSYYGKTISLSLANFLAEVTLTPSSQVAFVPHLLHDGGQYTDLEELRTRITGEGYSGGIRLLKAICKKFLEACEQRQIRLPAGKNFTLSYETNIPRQAGLSGSSAIVCAALNCLLDFYGVADRFPVHERPNLVLSAEEELGITAGLQDRVVQVFGGVVFMDFEQGHMQAHGHGRYESLDPAVLPRLWLVYAAEPSDSGAVHSDIRRRWQRGDADVAAAMTTFADIAQAGRHALETGDRAALARLMDQNFDTRRRLFGDLVLGEVNLRMIQCARSVGAAAKFTGSGGAIVAFCPQGEGQEDRLRAACQKEGFVVVQVEIGEQCFQATSSLYHRNLH</sequence>
<reference evidence="5 6" key="1">
    <citation type="journal article" date="2012" name="Genome Biol.">
        <title>The genome of the polar eukaryotic microalga coccomyxa subellipsoidea reveals traits of cold adaptation.</title>
        <authorList>
            <person name="Blanc G."/>
            <person name="Agarkova I."/>
            <person name="Grimwood J."/>
            <person name="Kuo A."/>
            <person name="Brueggeman A."/>
            <person name="Dunigan D."/>
            <person name="Gurnon J."/>
            <person name="Ladunga I."/>
            <person name="Lindquist E."/>
            <person name="Lucas S."/>
            <person name="Pangilinan J."/>
            <person name="Proschold T."/>
            <person name="Salamov A."/>
            <person name="Schmutz J."/>
            <person name="Weeks D."/>
            <person name="Yamada T."/>
            <person name="Claverie J.M."/>
            <person name="Grigoriev I."/>
            <person name="Van Etten J."/>
            <person name="Lomsadze A."/>
            <person name="Borodovsky M."/>
        </authorList>
    </citation>
    <scope>NUCLEOTIDE SEQUENCE [LARGE SCALE GENOMIC DNA]</scope>
    <source>
        <strain evidence="5 6">C-169</strain>
    </source>
</reference>
<proteinExistence type="predicted"/>
<evidence type="ECO:0000256" key="1">
    <source>
        <dbReference type="ARBA" id="ARBA00022741"/>
    </source>
</evidence>
<keyword evidence="6" id="KW-1185">Reference proteome</keyword>
<evidence type="ECO:0000256" key="2">
    <source>
        <dbReference type="ARBA" id="ARBA00022840"/>
    </source>
</evidence>
<dbReference type="Pfam" id="PF00288">
    <property type="entry name" value="GHMP_kinases_N"/>
    <property type="match status" value="1"/>
</dbReference>
<protein>
    <submittedName>
        <fullName evidence="5">Ribosomal protein S5 domain 2-like protein</fullName>
    </submittedName>
</protein>
<accession>I0YJW4</accession>
<dbReference type="InterPro" id="IPR053034">
    <property type="entry name" value="Glucuronokinase-like"/>
</dbReference>
<feature type="domain" description="GHMP kinase N-terminal" evidence="3">
    <location>
        <begin position="87"/>
        <end position="177"/>
    </location>
</feature>
<dbReference type="InterPro" id="IPR006204">
    <property type="entry name" value="GHMP_kinase_N_dom"/>
</dbReference>
<dbReference type="RefSeq" id="XP_005643227.1">
    <property type="nucleotide sequence ID" value="XM_005643170.1"/>
</dbReference>
<dbReference type="OrthoDB" id="1924968at2759"/>
<evidence type="ECO:0000313" key="5">
    <source>
        <dbReference type="EMBL" id="EIE18683.1"/>
    </source>
</evidence>
<dbReference type="InterPro" id="IPR036554">
    <property type="entry name" value="GHMP_kinase_C_sf"/>
</dbReference>
<dbReference type="SUPFAM" id="SSF54211">
    <property type="entry name" value="Ribosomal protein S5 domain 2-like"/>
    <property type="match status" value="1"/>
</dbReference>
<dbReference type="InterPro" id="IPR013750">
    <property type="entry name" value="GHMP_kinase_C_dom"/>
</dbReference>
<evidence type="ECO:0000259" key="3">
    <source>
        <dbReference type="Pfam" id="PF00288"/>
    </source>
</evidence>
<dbReference type="KEGG" id="csl:COCSUDRAFT_31580"/>
<dbReference type="InterPro" id="IPR020568">
    <property type="entry name" value="Ribosomal_Su5_D2-typ_SF"/>
</dbReference>
<dbReference type="GO" id="GO:0005524">
    <property type="term" value="F:ATP binding"/>
    <property type="evidence" value="ECO:0007669"/>
    <property type="project" value="UniProtKB-KW"/>
</dbReference>
<dbReference type="SUPFAM" id="SSF55060">
    <property type="entry name" value="GHMP Kinase, C-terminal domain"/>
    <property type="match status" value="1"/>
</dbReference>
<organism evidence="5 6">
    <name type="scientific">Coccomyxa subellipsoidea (strain C-169)</name>
    <name type="common">Green microalga</name>
    <dbReference type="NCBI Taxonomy" id="574566"/>
    <lineage>
        <taxon>Eukaryota</taxon>
        <taxon>Viridiplantae</taxon>
        <taxon>Chlorophyta</taxon>
        <taxon>core chlorophytes</taxon>
        <taxon>Trebouxiophyceae</taxon>
        <taxon>Trebouxiophyceae incertae sedis</taxon>
        <taxon>Coccomyxaceae</taxon>
        <taxon>Coccomyxa</taxon>
        <taxon>Coccomyxa subellipsoidea</taxon>
    </lineage>
</organism>
<name>I0YJW4_COCSC</name>
<gene>
    <name evidence="5" type="ORF">COCSUDRAFT_31580</name>
</gene>
<dbReference type="GO" id="GO:0005840">
    <property type="term" value="C:ribosome"/>
    <property type="evidence" value="ECO:0007669"/>
    <property type="project" value="UniProtKB-KW"/>
</dbReference>
<dbReference type="PRINTS" id="PR00959">
    <property type="entry name" value="MEVGALKINASE"/>
</dbReference>
<evidence type="ECO:0000313" key="6">
    <source>
        <dbReference type="Proteomes" id="UP000007264"/>
    </source>
</evidence>
<dbReference type="EMBL" id="AGSI01000022">
    <property type="protein sequence ID" value="EIE18683.1"/>
    <property type="molecule type" value="Genomic_DNA"/>
</dbReference>
<comment type="caution">
    <text evidence="5">The sequence shown here is derived from an EMBL/GenBank/DDBJ whole genome shotgun (WGS) entry which is preliminary data.</text>
</comment>
<dbReference type="PANTHER" id="PTHR38710">
    <property type="entry name" value="WITH PUTATIVE URIDYL PYROPHOSPHORYLASE-RELATED"/>
    <property type="match status" value="1"/>
</dbReference>
<dbReference type="Proteomes" id="UP000007264">
    <property type="component" value="Unassembled WGS sequence"/>
</dbReference>
<dbReference type="Pfam" id="PF08544">
    <property type="entry name" value="GHMP_kinases_C"/>
    <property type="match status" value="1"/>
</dbReference>
<dbReference type="eggNOG" id="ENOG502QPXH">
    <property type="taxonomic scope" value="Eukaryota"/>
</dbReference>